<dbReference type="Gene3D" id="3.40.30.10">
    <property type="entry name" value="Glutaredoxin"/>
    <property type="match status" value="1"/>
</dbReference>
<comment type="similarity">
    <text evidence="1">Belongs to the JARID1 histone demethylase family.</text>
</comment>
<dbReference type="InterPro" id="IPR036249">
    <property type="entry name" value="Thioredoxin-like_sf"/>
</dbReference>
<keyword evidence="4" id="KW-1185">Reference proteome</keyword>
<evidence type="ECO:0000313" key="4">
    <source>
        <dbReference type="Proteomes" id="UP001491310"/>
    </source>
</evidence>
<dbReference type="PANTHER" id="PTHR12461:SF105">
    <property type="entry name" value="HYPOXIA-INDUCIBLE FACTOR 1-ALPHA INHIBITOR"/>
    <property type="match status" value="1"/>
</dbReference>
<dbReference type="PANTHER" id="PTHR12461">
    <property type="entry name" value="HYPOXIA-INDUCIBLE FACTOR 1 ALPHA INHIBITOR-RELATED"/>
    <property type="match status" value="1"/>
</dbReference>
<proteinExistence type="inferred from homology"/>
<dbReference type="Proteomes" id="UP001491310">
    <property type="component" value="Unassembled WGS sequence"/>
</dbReference>
<dbReference type="SUPFAM" id="SSF52833">
    <property type="entry name" value="Thioredoxin-like"/>
    <property type="match status" value="1"/>
</dbReference>
<accession>A0ABR2YFR8</accession>
<dbReference type="PROSITE" id="PS51354">
    <property type="entry name" value="GLUTAREDOXIN_2"/>
    <property type="match status" value="1"/>
</dbReference>
<dbReference type="SUPFAM" id="SSF51197">
    <property type="entry name" value="Clavaminate synthase-like"/>
    <property type="match status" value="1"/>
</dbReference>
<organism evidence="3 4">
    <name type="scientific">Coccomyxa subellipsoidea</name>
    <dbReference type="NCBI Taxonomy" id="248742"/>
    <lineage>
        <taxon>Eukaryota</taxon>
        <taxon>Viridiplantae</taxon>
        <taxon>Chlorophyta</taxon>
        <taxon>core chlorophytes</taxon>
        <taxon>Trebouxiophyceae</taxon>
        <taxon>Trebouxiophyceae incertae sedis</taxon>
        <taxon>Coccomyxaceae</taxon>
        <taxon>Coccomyxa</taxon>
    </lineage>
</organism>
<evidence type="ECO:0000256" key="1">
    <source>
        <dbReference type="ARBA" id="ARBA00006801"/>
    </source>
</evidence>
<dbReference type="Gene3D" id="2.60.120.650">
    <property type="entry name" value="Cupin"/>
    <property type="match status" value="1"/>
</dbReference>
<dbReference type="EMBL" id="JALJOT010000013">
    <property type="protein sequence ID" value="KAK9904330.1"/>
    <property type="molecule type" value="Genomic_DNA"/>
</dbReference>
<dbReference type="InterPro" id="IPR003347">
    <property type="entry name" value="JmjC_dom"/>
</dbReference>
<dbReference type="PROSITE" id="PS51184">
    <property type="entry name" value="JMJC"/>
    <property type="match status" value="1"/>
</dbReference>
<protein>
    <recommendedName>
        <fullName evidence="2">JmjC domain-containing protein</fullName>
    </recommendedName>
</protein>
<dbReference type="InterPro" id="IPR041667">
    <property type="entry name" value="Cupin_8"/>
</dbReference>
<sequence length="308" mass="34445">MYTTSTAATLKLKSDIRRMKELLEAKKVKYEEVDLAEQPARRSEMLLQSPDFSDLPQLHVNGEFLGSTHTIQELEDYNALVDLCRDLGEIGGSLRGDQRVKVEALPSLEQFYIEHMCSPGGGTPCVVTGAMQHWPAMTKWQQPGYLKEVAGLRTVPVELGDHYLQDGWGQSLMPLGEFIVQHVLREDASLGTGAAEAQAADQRRGYLAQHPLFEQIPELARDILEPEYCSLGEGEMQVVNAWFGPPGTVTPLHYDPHHNLLAQVVGAKYVRLYPPSATPRLYPFEQGLTTNSSQIDLDEPDLASFWWK</sequence>
<feature type="domain" description="JmjC" evidence="2">
    <location>
        <begin position="205"/>
        <end position="308"/>
    </location>
</feature>
<dbReference type="Pfam" id="PF00462">
    <property type="entry name" value="Glutaredoxin"/>
    <property type="match status" value="1"/>
</dbReference>
<comment type="caution">
    <text evidence="3">The sequence shown here is derived from an EMBL/GenBank/DDBJ whole genome shotgun (WGS) entry which is preliminary data.</text>
</comment>
<gene>
    <name evidence="3" type="ORF">WJX75_009346</name>
</gene>
<evidence type="ECO:0000259" key="2">
    <source>
        <dbReference type="PROSITE" id="PS51184"/>
    </source>
</evidence>
<dbReference type="InterPro" id="IPR002109">
    <property type="entry name" value="Glutaredoxin"/>
</dbReference>
<reference evidence="3 4" key="1">
    <citation type="journal article" date="2024" name="Nat. Commun.">
        <title>Phylogenomics reveals the evolutionary origins of lichenization in chlorophyte algae.</title>
        <authorList>
            <person name="Puginier C."/>
            <person name="Libourel C."/>
            <person name="Otte J."/>
            <person name="Skaloud P."/>
            <person name="Haon M."/>
            <person name="Grisel S."/>
            <person name="Petersen M."/>
            <person name="Berrin J.G."/>
            <person name="Delaux P.M."/>
            <person name="Dal Grande F."/>
            <person name="Keller J."/>
        </authorList>
    </citation>
    <scope>NUCLEOTIDE SEQUENCE [LARGE SCALE GENOMIC DNA]</scope>
    <source>
        <strain evidence="3 4">SAG 216-7</strain>
    </source>
</reference>
<evidence type="ECO:0000313" key="3">
    <source>
        <dbReference type="EMBL" id="KAK9904330.1"/>
    </source>
</evidence>
<name>A0ABR2YFR8_9CHLO</name>
<dbReference type="CDD" id="cd02066">
    <property type="entry name" value="GRX_family"/>
    <property type="match status" value="1"/>
</dbReference>
<dbReference type="Pfam" id="PF13621">
    <property type="entry name" value="Cupin_8"/>
    <property type="match status" value="1"/>
</dbReference>